<accession>A0ABS6Z7S0</accession>
<evidence type="ECO:0000313" key="1">
    <source>
        <dbReference type="EMBL" id="MBW5483810.1"/>
    </source>
</evidence>
<dbReference type="EMBL" id="WTFF01000124">
    <property type="protein sequence ID" value="MBW5483810.1"/>
    <property type="molecule type" value="Genomic_DNA"/>
</dbReference>
<dbReference type="Proteomes" id="UP000812013">
    <property type="component" value="Unassembled WGS sequence"/>
</dbReference>
<protein>
    <submittedName>
        <fullName evidence="1">Uncharacterized protein</fullName>
    </submittedName>
</protein>
<keyword evidence="2" id="KW-1185">Reference proteome</keyword>
<comment type="caution">
    <text evidence="1">The sequence shown here is derived from an EMBL/GenBank/DDBJ whole genome shotgun (WGS) entry which is preliminary data.</text>
</comment>
<name>A0ABS6Z7S0_9ACTN</name>
<organism evidence="1 2">
    <name type="scientific">Streptomyces bambusae</name>
    <dbReference type="NCBI Taxonomy" id="1550616"/>
    <lineage>
        <taxon>Bacteria</taxon>
        <taxon>Bacillati</taxon>
        <taxon>Actinomycetota</taxon>
        <taxon>Actinomycetes</taxon>
        <taxon>Kitasatosporales</taxon>
        <taxon>Streptomycetaceae</taxon>
        <taxon>Streptomyces</taxon>
    </lineage>
</organism>
<sequence length="107" mass="12642">MRKLREDHITWTRLTIVSFAADLPDLELNPRFWPRDQIRAEFREHLDLTLKEATDRLQGNFAADIRDYDEVHDHILGLADFLSCGVIKRFPDEFRKSAHPRRDAICP</sequence>
<gene>
    <name evidence="1" type="ORF">GPJ59_18445</name>
</gene>
<proteinExistence type="predicted"/>
<evidence type="ECO:0000313" key="2">
    <source>
        <dbReference type="Proteomes" id="UP000812013"/>
    </source>
</evidence>
<dbReference type="RefSeq" id="WP_219668292.1">
    <property type="nucleotide sequence ID" value="NZ_WTFF01000124.1"/>
</dbReference>
<reference evidence="1 2" key="1">
    <citation type="submission" date="2019-12" db="EMBL/GenBank/DDBJ databases">
        <title>Genome sequence of Streptomyces bambusae.</title>
        <authorList>
            <person name="Bansal K."/>
            <person name="Choksket S."/>
            <person name="Korpole S."/>
            <person name="Patil P.B."/>
        </authorList>
    </citation>
    <scope>NUCLEOTIDE SEQUENCE [LARGE SCALE GENOMIC DNA]</scope>
    <source>
        <strain evidence="1 2">SK60</strain>
    </source>
</reference>